<dbReference type="EC" id="3.1.3.62" evidence="4"/>
<dbReference type="EC" id="3.1.3.80" evidence="3"/>
<dbReference type="InterPro" id="IPR000560">
    <property type="entry name" value="His_Pase_clade-2"/>
</dbReference>
<dbReference type="InterPro" id="IPR029033">
    <property type="entry name" value="His_PPase_superfam"/>
</dbReference>
<evidence type="ECO:0000256" key="11">
    <source>
        <dbReference type="ARBA" id="ARBA00043671"/>
    </source>
</evidence>
<gene>
    <name evidence="14" type="ORF">B4U79_16435</name>
</gene>
<evidence type="ECO:0000256" key="13">
    <source>
        <dbReference type="ARBA" id="ARBA00043832"/>
    </source>
</evidence>
<evidence type="ECO:0000256" key="8">
    <source>
        <dbReference type="ARBA" id="ARBA00023136"/>
    </source>
</evidence>
<comment type="catalytic activity">
    <reaction evidence="13">
        <text>(2R)-2,3-bisphosphoglycerate + H2O = (2R)-2-phosphoglycerate + phosphate</text>
        <dbReference type="Rhea" id="RHEA:27381"/>
        <dbReference type="ChEBI" id="CHEBI:15377"/>
        <dbReference type="ChEBI" id="CHEBI:43474"/>
        <dbReference type="ChEBI" id="CHEBI:58248"/>
        <dbReference type="ChEBI" id="CHEBI:58289"/>
        <dbReference type="EC" id="3.1.3.80"/>
    </reaction>
    <physiologicalReaction direction="left-to-right" evidence="13">
        <dbReference type="Rhea" id="RHEA:27382"/>
    </physiologicalReaction>
</comment>
<protein>
    <recommendedName>
        <fullName evidence="5">Multiple inositol polyphosphate phosphatase 1</fullName>
        <ecNumber evidence="4">3.1.3.62</ecNumber>
        <ecNumber evidence="3">3.1.3.80</ecNumber>
    </recommendedName>
    <alternativeName>
        <fullName evidence="9">2,3-bisphosphoglycerate 3-phosphatase</fullName>
    </alternativeName>
</protein>
<dbReference type="GO" id="GO:0034417">
    <property type="term" value="F:bisphosphoglycerate 3-phosphatase activity"/>
    <property type="evidence" value="ECO:0007669"/>
    <property type="project" value="UniProtKB-EC"/>
</dbReference>
<keyword evidence="15" id="KW-1185">Reference proteome</keyword>
<evidence type="ECO:0000256" key="2">
    <source>
        <dbReference type="ARBA" id="ARBA00008422"/>
    </source>
</evidence>
<dbReference type="GO" id="GO:0003993">
    <property type="term" value="F:acid phosphatase activity"/>
    <property type="evidence" value="ECO:0007669"/>
    <property type="project" value="TreeGrafter"/>
</dbReference>
<evidence type="ECO:0000256" key="7">
    <source>
        <dbReference type="ARBA" id="ARBA00022801"/>
    </source>
</evidence>
<dbReference type="Gene3D" id="3.40.50.1240">
    <property type="entry name" value="Phosphoglycerate mutase-like"/>
    <property type="match status" value="1"/>
</dbReference>
<evidence type="ECO:0000313" key="15">
    <source>
        <dbReference type="Proteomes" id="UP000285301"/>
    </source>
</evidence>
<keyword evidence="6" id="KW-0732">Signal</keyword>
<dbReference type="Pfam" id="PF00328">
    <property type="entry name" value="His_Phos_2"/>
    <property type="match status" value="1"/>
</dbReference>
<organism evidence="14 15">
    <name type="scientific">Dinothrombium tinctorium</name>
    <dbReference type="NCBI Taxonomy" id="1965070"/>
    <lineage>
        <taxon>Eukaryota</taxon>
        <taxon>Metazoa</taxon>
        <taxon>Ecdysozoa</taxon>
        <taxon>Arthropoda</taxon>
        <taxon>Chelicerata</taxon>
        <taxon>Arachnida</taxon>
        <taxon>Acari</taxon>
        <taxon>Acariformes</taxon>
        <taxon>Trombidiformes</taxon>
        <taxon>Prostigmata</taxon>
        <taxon>Anystina</taxon>
        <taxon>Parasitengona</taxon>
        <taxon>Trombidioidea</taxon>
        <taxon>Trombidiidae</taxon>
        <taxon>Dinothrombium</taxon>
    </lineage>
</organism>
<proteinExistence type="inferred from homology"/>
<evidence type="ECO:0000313" key="14">
    <source>
        <dbReference type="EMBL" id="RWS04190.1"/>
    </source>
</evidence>
<name>A0A3S3P393_9ACAR</name>
<dbReference type="PANTHER" id="PTHR20963:SF8">
    <property type="entry name" value="MULTIPLE INOSITOL POLYPHOSPHATE PHOSPHATASE 1"/>
    <property type="match status" value="1"/>
</dbReference>
<dbReference type="GO" id="GO:0016020">
    <property type="term" value="C:membrane"/>
    <property type="evidence" value="ECO:0007669"/>
    <property type="project" value="UniProtKB-SubCell"/>
</dbReference>
<keyword evidence="7" id="KW-0378">Hydrolase</keyword>
<comment type="catalytic activity">
    <reaction evidence="10">
        <text>1D-myo-inositol 1,2,5,6-tetrakisphosphate + H2O = 1D-myo-inositol 1,2,6-trisphosphate + phosphate</text>
        <dbReference type="Rhea" id="RHEA:77119"/>
        <dbReference type="ChEBI" id="CHEBI:15377"/>
        <dbReference type="ChEBI" id="CHEBI:43474"/>
        <dbReference type="ChEBI" id="CHEBI:195535"/>
        <dbReference type="ChEBI" id="CHEBI:195537"/>
        <dbReference type="EC" id="3.1.3.62"/>
    </reaction>
    <physiologicalReaction direction="left-to-right" evidence="10">
        <dbReference type="Rhea" id="RHEA:77120"/>
    </physiologicalReaction>
</comment>
<sequence>MNEILPQVQREIIEGGKSELCFEDFEAIQKWKPRMKEEDDNRLAEKGANETKNIALMYRDIFKKLLNPGKAQIEIGVTNRVRTNQTASSFIDGLRKYKDCDEDESESIVDEEEDSDKEKMKWNLPIEEKDLLNFHKNCTKKVIEKGGKKIESTVVNDFEQSNFMKKLASRVKKRLGLAREVDFNLTSILKKACSYEYAIYGDSPWCAAFGESEIQACRLFC</sequence>
<comment type="catalytic activity">
    <reaction evidence="11">
        <text>1D-myo-inositol 1,2,4,5,6-pentakisphosphate + H2O = 1D-myo-inositol 1,2,5,6-tetrakisphosphate + phosphate</text>
        <dbReference type="Rhea" id="RHEA:77115"/>
        <dbReference type="ChEBI" id="CHEBI:15377"/>
        <dbReference type="ChEBI" id="CHEBI:43474"/>
        <dbReference type="ChEBI" id="CHEBI:57798"/>
        <dbReference type="ChEBI" id="CHEBI:195535"/>
        <dbReference type="EC" id="3.1.3.62"/>
    </reaction>
    <physiologicalReaction direction="left-to-right" evidence="11">
        <dbReference type="Rhea" id="RHEA:77116"/>
    </physiologicalReaction>
</comment>
<evidence type="ECO:0000256" key="4">
    <source>
        <dbReference type="ARBA" id="ARBA00013040"/>
    </source>
</evidence>
<evidence type="ECO:0000256" key="9">
    <source>
        <dbReference type="ARBA" id="ARBA00031642"/>
    </source>
</evidence>
<dbReference type="SUPFAM" id="SSF53254">
    <property type="entry name" value="Phosphoglycerate mutase-like"/>
    <property type="match status" value="1"/>
</dbReference>
<evidence type="ECO:0000256" key="6">
    <source>
        <dbReference type="ARBA" id="ARBA00022729"/>
    </source>
</evidence>
<evidence type="ECO:0000256" key="5">
    <source>
        <dbReference type="ARBA" id="ARBA00018097"/>
    </source>
</evidence>
<comment type="subcellular location">
    <subcellularLocation>
        <location evidence="1">Membrane</location>
    </subcellularLocation>
</comment>
<dbReference type="OrthoDB" id="6509975at2759"/>
<reference evidence="14 15" key="1">
    <citation type="journal article" date="2018" name="Gigascience">
        <title>Genomes of trombidid mites reveal novel predicted allergens and laterally-transferred genes associated with secondary metabolism.</title>
        <authorList>
            <person name="Dong X."/>
            <person name="Chaisiri K."/>
            <person name="Xia D."/>
            <person name="Armstrong S.D."/>
            <person name="Fang Y."/>
            <person name="Donnelly M.J."/>
            <person name="Kadowaki T."/>
            <person name="McGarry J.W."/>
            <person name="Darby A.C."/>
            <person name="Makepeace B.L."/>
        </authorList>
    </citation>
    <scope>NUCLEOTIDE SEQUENCE [LARGE SCALE GENOMIC DNA]</scope>
    <source>
        <strain evidence="14">UoL-WK</strain>
    </source>
</reference>
<dbReference type="EMBL" id="NCKU01005761">
    <property type="protein sequence ID" value="RWS04190.1"/>
    <property type="molecule type" value="Genomic_DNA"/>
</dbReference>
<accession>A0A3S3P393</accession>
<dbReference type="Proteomes" id="UP000285301">
    <property type="component" value="Unassembled WGS sequence"/>
</dbReference>
<dbReference type="PANTHER" id="PTHR20963">
    <property type="entry name" value="MULTIPLE INOSITOL POLYPHOSPHATE PHOSPHATASE-RELATED"/>
    <property type="match status" value="1"/>
</dbReference>
<dbReference type="STRING" id="1965070.A0A3S3P393"/>
<evidence type="ECO:0000256" key="3">
    <source>
        <dbReference type="ARBA" id="ARBA00012976"/>
    </source>
</evidence>
<evidence type="ECO:0000256" key="10">
    <source>
        <dbReference type="ARBA" id="ARBA00043668"/>
    </source>
</evidence>
<evidence type="ECO:0000256" key="12">
    <source>
        <dbReference type="ARBA" id="ARBA00043691"/>
    </source>
</evidence>
<comment type="catalytic activity">
    <reaction evidence="12">
        <text>1D-myo-inositol hexakisphosphate + H2O = 1D-myo-inositol 1,2,4,5,6-pentakisphosphate + phosphate</text>
        <dbReference type="Rhea" id="RHEA:16989"/>
        <dbReference type="ChEBI" id="CHEBI:15377"/>
        <dbReference type="ChEBI" id="CHEBI:43474"/>
        <dbReference type="ChEBI" id="CHEBI:57798"/>
        <dbReference type="ChEBI" id="CHEBI:58130"/>
        <dbReference type="EC" id="3.1.3.62"/>
    </reaction>
    <physiologicalReaction direction="left-to-right" evidence="12">
        <dbReference type="Rhea" id="RHEA:16990"/>
    </physiologicalReaction>
</comment>
<dbReference type="AlphaFoldDB" id="A0A3S3P393"/>
<keyword evidence="8" id="KW-0472">Membrane</keyword>
<comment type="similarity">
    <text evidence="2">Belongs to the histidine acid phosphatase family. MINPP1 subfamily.</text>
</comment>
<dbReference type="GO" id="GO:0052745">
    <property type="term" value="F:inositol phosphate phosphatase activity"/>
    <property type="evidence" value="ECO:0007669"/>
    <property type="project" value="TreeGrafter"/>
</dbReference>
<evidence type="ECO:0000256" key="1">
    <source>
        <dbReference type="ARBA" id="ARBA00004370"/>
    </source>
</evidence>
<comment type="caution">
    <text evidence="14">The sequence shown here is derived from an EMBL/GenBank/DDBJ whole genome shotgun (WGS) entry which is preliminary data.</text>
</comment>